<protein>
    <submittedName>
        <fullName evidence="2">Uncharacterized protein</fullName>
    </submittedName>
</protein>
<evidence type="ECO:0000313" key="3">
    <source>
        <dbReference type="Proteomes" id="UP000245168"/>
    </source>
</evidence>
<dbReference type="Proteomes" id="UP000245168">
    <property type="component" value="Unassembled WGS sequence"/>
</dbReference>
<evidence type="ECO:0000256" key="1">
    <source>
        <dbReference type="SAM" id="Phobius"/>
    </source>
</evidence>
<name>A0A2U2BR27_9PROT</name>
<dbReference type="AlphaFoldDB" id="A0A2U2BR27"/>
<proteinExistence type="predicted"/>
<sequence length="71" mass="7428">MTRRLIMIGFGLVAILGSLLASGRLGEGGLQTAIGITLLVAGGLGILNVIFFARLKAAIDRMADGDERDEQ</sequence>
<comment type="caution">
    <text evidence="2">The sequence shown here is derived from an EMBL/GenBank/DDBJ whole genome shotgun (WGS) entry which is preliminary data.</text>
</comment>
<evidence type="ECO:0000313" key="2">
    <source>
        <dbReference type="EMBL" id="PWE16462.1"/>
    </source>
</evidence>
<keyword evidence="1" id="KW-0472">Membrane</keyword>
<feature type="transmembrane region" description="Helical" evidence="1">
    <location>
        <begin position="31"/>
        <end position="53"/>
    </location>
</feature>
<dbReference type="RefSeq" id="WP_109253617.1">
    <property type="nucleotide sequence ID" value="NZ_QEXV01000006.1"/>
</dbReference>
<accession>A0A2U2BR27</accession>
<keyword evidence="1" id="KW-0812">Transmembrane</keyword>
<organism evidence="2 3">
    <name type="scientific">Marinicauda salina</name>
    <dbReference type="NCBI Taxonomy" id="2135793"/>
    <lineage>
        <taxon>Bacteria</taxon>
        <taxon>Pseudomonadati</taxon>
        <taxon>Pseudomonadota</taxon>
        <taxon>Alphaproteobacteria</taxon>
        <taxon>Maricaulales</taxon>
        <taxon>Maricaulaceae</taxon>
        <taxon>Marinicauda</taxon>
    </lineage>
</organism>
<keyword evidence="1" id="KW-1133">Transmembrane helix</keyword>
<keyword evidence="3" id="KW-1185">Reference proteome</keyword>
<gene>
    <name evidence="2" type="ORF">DDZ18_11845</name>
</gene>
<reference evidence="3" key="1">
    <citation type="submission" date="2018-05" db="EMBL/GenBank/DDBJ databases">
        <authorList>
            <person name="Liu B.-T."/>
        </authorList>
    </citation>
    <scope>NUCLEOTIDE SEQUENCE [LARGE SCALE GENOMIC DNA]</scope>
    <source>
        <strain evidence="3">WD6-1</strain>
    </source>
</reference>
<dbReference type="OrthoDB" id="7632063at2"/>
<dbReference type="EMBL" id="QEXV01000006">
    <property type="protein sequence ID" value="PWE16462.1"/>
    <property type="molecule type" value="Genomic_DNA"/>
</dbReference>